<dbReference type="RefSeq" id="WP_085515868.1">
    <property type="nucleotide sequence ID" value="NZ_FXAW01000001.1"/>
</dbReference>
<dbReference type="Proteomes" id="UP000193804">
    <property type="component" value="Unassembled WGS sequence"/>
</dbReference>
<evidence type="ECO:0000313" key="2">
    <source>
        <dbReference type="EMBL" id="SMG17020.1"/>
    </source>
</evidence>
<dbReference type="EMBL" id="FXAW01000001">
    <property type="protein sequence ID" value="SMG17020.1"/>
    <property type="molecule type" value="Genomic_DNA"/>
</dbReference>
<evidence type="ECO:0000259" key="1">
    <source>
        <dbReference type="Pfam" id="PF12867"/>
    </source>
</evidence>
<dbReference type="Pfam" id="PF12867">
    <property type="entry name" value="DinB_2"/>
    <property type="match status" value="1"/>
</dbReference>
<name>A0A1X7IPN9_9BACT</name>
<dbReference type="SUPFAM" id="SSF109854">
    <property type="entry name" value="DinB/YfiT-like putative metalloenzymes"/>
    <property type="match status" value="1"/>
</dbReference>
<dbReference type="InterPro" id="IPR024775">
    <property type="entry name" value="DinB-like"/>
</dbReference>
<gene>
    <name evidence="2" type="ORF">SAMN05661096_00909</name>
</gene>
<sequence>MKLLHAPFYQGYVDLVQDDIETELKHQISEVAVLISNIPDKKWKYRYEKGKWSVAQLVQHCIDTERIMVFRALSLARGEKTSLPGFSENDYAQASEYSRQDKLKMAEEFYNLRKSHLSLFQSMPEKILNIEGEADGQPISIISLWYITVGHWKHHQKVLKERYF</sequence>
<protein>
    <submittedName>
        <fullName evidence="2">DinB superfamily protein</fullName>
    </submittedName>
</protein>
<reference evidence="3" key="1">
    <citation type="submission" date="2017-04" db="EMBL/GenBank/DDBJ databases">
        <authorList>
            <person name="Varghese N."/>
            <person name="Submissions S."/>
        </authorList>
    </citation>
    <scope>NUCLEOTIDE SEQUENCE [LARGE SCALE GENOMIC DNA]</scope>
    <source>
        <strain evidence="3">DSM 4125</strain>
    </source>
</reference>
<feature type="domain" description="DinB-like" evidence="1">
    <location>
        <begin position="25"/>
        <end position="157"/>
    </location>
</feature>
<accession>A0A1X7IPN9</accession>
<dbReference type="STRING" id="1028.SAMN05661096_00909"/>
<evidence type="ECO:0000313" key="3">
    <source>
        <dbReference type="Proteomes" id="UP000193804"/>
    </source>
</evidence>
<dbReference type="AlphaFoldDB" id="A0A1X7IPN9"/>
<keyword evidence="3" id="KW-1185">Reference proteome</keyword>
<dbReference type="OrthoDB" id="9793216at2"/>
<dbReference type="InterPro" id="IPR034660">
    <property type="entry name" value="DinB/YfiT-like"/>
</dbReference>
<proteinExistence type="predicted"/>
<organism evidence="2 3">
    <name type="scientific">Marivirga sericea</name>
    <dbReference type="NCBI Taxonomy" id="1028"/>
    <lineage>
        <taxon>Bacteria</taxon>
        <taxon>Pseudomonadati</taxon>
        <taxon>Bacteroidota</taxon>
        <taxon>Cytophagia</taxon>
        <taxon>Cytophagales</taxon>
        <taxon>Marivirgaceae</taxon>
        <taxon>Marivirga</taxon>
    </lineage>
</organism>
<dbReference type="Gene3D" id="1.20.120.450">
    <property type="entry name" value="dinb family like domain"/>
    <property type="match status" value="1"/>
</dbReference>